<dbReference type="EMBL" id="JACDQQ010002856">
    <property type="protein sequence ID" value="MBA0089163.1"/>
    <property type="molecule type" value="Genomic_DNA"/>
</dbReference>
<protein>
    <submittedName>
        <fullName evidence="2">Uncharacterized protein</fullName>
    </submittedName>
</protein>
<feature type="region of interest" description="Disordered" evidence="1">
    <location>
        <begin position="93"/>
        <end position="122"/>
    </location>
</feature>
<sequence length="269" mass="28412">MPASEVMSLFRQGKLHSGKGGPVVKNKKQATAIQISMARKEGHDIPEIKGSMQQGGLVPETGTYKLHEGERVVPVANRTAPVNLYDTKVQPLAAPPPARIPAGSAPGYHQTKPPREAGGVLGGPRSLGSMQQGGIAPVTGPYTLHQGESVMAPGAPSVWDENPSIPYTPAPTISGGGPSRIGYTRGAPGQPTANLPLPNVSPATPPITPQQKTVTPPGTTFPSLVPEPPSRPQYTPEDRPILRHRPRLWEPRAPGSTPPWKSENKSERA</sequence>
<dbReference type="AlphaFoldDB" id="A0A7V8NX85"/>
<keyword evidence="3" id="KW-1185">Reference proteome</keyword>
<gene>
    <name evidence="2" type="ORF">HRJ53_29585</name>
</gene>
<evidence type="ECO:0000313" key="2">
    <source>
        <dbReference type="EMBL" id="MBA0089163.1"/>
    </source>
</evidence>
<feature type="region of interest" description="Disordered" evidence="1">
    <location>
        <begin position="162"/>
        <end position="269"/>
    </location>
</feature>
<evidence type="ECO:0000313" key="3">
    <source>
        <dbReference type="Proteomes" id="UP000567293"/>
    </source>
</evidence>
<accession>A0A7V8NX85</accession>
<dbReference type="Proteomes" id="UP000567293">
    <property type="component" value="Unassembled WGS sequence"/>
</dbReference>
<comment type="caution">
    <text evidence="2">The sequence shown here is derived from an EMBL/GenBank/DDBJ whole genome shotgun (WGS) entry which is preliminary data.</text>
</comment>
<reference evidence="2" key="1">
    <citation type="submission" date="2020-06" db="EMBL/GenBank/DDBJ databases">
        <title>Legume-microbial interactions unlock mineral nutrients during tropical forest succession.</title>
        <authorList>
            <person name="Epihov D.Z."/>
        </authorList>
    </citation>
    <scope>NUCLEOTIDE SEQUENCE [LARGE SCALE GENOMIC DNA]</scope>
    <source>
        <strain evidence="2">Pan2503</strain>
    </source>
</reference>
<dbReference type="Pfam" id="PF20106">
    <property type="entry name" value="DUF6496"/>
    <property type="match status" value="1"/>
</dbReference>
<dbReference type="InterPro" id="IPR045468">
    <property type="entry name" value="DUF6496"/>
</dbReference>
<name>A0A7V8NX85_9BACT</name>
<feature type="compositionally biased region" description="Polar residues" evidence="1">
    <location>
        <begin position="209"/>
        <end position="222"/>
    </location>
</feature>
<proteinExistence type="predicted"/>
<evidence type="ECO:0000256" key="1">
    <source>
        <dbReference type="SAM" id="MobiDB-lite"/>
    </source>
</evidence>
<organism evidence="2 3">
    <name type="scientific">Candidatus Acidiferrum panamense</name>
    <dbReference type="NCBI Taxonomy" id="2741543"/>
    <lineage>
        <taxon>Bacteria</taxon>
        <taxon>Pseudomonadati</taxon>
        <taxon>Acidobacteriota</taxon>
        <taxon>Terriglobia</taxon>
        <taxon>Candidatus Acidiferrales</taxon>
        <taxon>Candidatus Acidiferrum</taxon>
    </lineage>
</organism>